<dbReference type="Gene3D" id="1.10.150.130">
    <property type="match status" value="1"/>
</dbReference>
<dbReference type="AlphaFoldDB" id="A0A0E2H5V6"/>
<name>A0A0E2H5V6_9FIRM</name>
<proteinExistence type="predicted"/>
<reference evidence="2 3" key="1">
    <citation type="submission" date="2013-01" db="EMBL/GenBank/DDBJ databases">
        <title>The Genome Sequence of Clostridium clostridioforme 90A8.</title>
        <authorList>
            <consortium name="The Broad Institute Genome Sequencing Platform"/>
            <person name="Earl A."/>
            <person name="Ward D."/>
            <person name="Feldgarden M."/>
            <person name="Gevers D."/>
            <person name="Courvalin P."/>
            <person name="Lambert T."/>
            <person name="Walker B."/>
            <person name="Young S.K."/>
            <person name="Zeng Q."/>
            <person name="Gargeya S."/>
            <person name="Fitzgerald M."/>
            <person name="Haas B."/>
            <person name="Abouelleil A."/>
            <person name="Alvarado L."/>
            <person name="Arachchi H.M."/>
            <person name="Berlin A.M."/>
            <person name="Chapman S.B."/>
            <person name="Dewar J."/>
            <person name="Goldberg J."/>
            <person name="Griggs A."/>
            <person name="Gujja S."/>
            <person name="Hansen M."/>
            <person name="Howarth C."/>
            <person name="Imamovic A."/>
            <person name="Larimer J."/>
            <person name="McCowan C."/>
            <person name="Murphy C."/>
            <person name="Neiman D."/>
            <person name="Pearson M."/>
            <person name="Priest M."/>
            <person name="Roberts A."/>
            <person name="Saif S."/>
            <person name="Shea T."/>
            <person name="Sisk P."/>
            <person name="Sykes S."/>
            <person name="Wortman J."/>
            <person name="Nusbaum C."/>
            <person name="Birren B."/>
        </authorList>
    </citation>
    <scope>NUCLEOTIDE SEQUENCE [LARGE SCALE GENOMIC DNA]</scope>
    <source>
        <strain evidence="2 3">90A8</strain>
    </source>
</reference>
<organism evidence="2 3">
    <name type="scientific">[Clostridium] clostridioforme 90A8</name>
    <dbReference type="NCBI Taxonomy" id="999408"/>
    <lineage>
        <taxon>Bacteria</taxon>
        <taxon>Bacillati</taxon>
        <taxon>Bacillota</taxon>
        <taxon>Clostridia</taxon>
        <taxon>Lachnospirales</taxon>
        <taxon>Lachnospiraceae</taxon>
        <taxon>Enterocloster</taxon>
    </lineage>
</organism>
<accession>A0A0E2H5V6</accession>
<comment type="caution">
    <text evidence="2">The sequence shown here is derived from an EMBL/GenBank/DDBJ whole genome shotgun (WGS) entry which is preliminary data.</text>
</comment>
<evidence type="ECO:0000313" key="3">
    <source>
        <dbReference type="Proteomes" id="UP000013085"/>
    </source>
</evidence>
<dbReference type="GO" id="GO:0003677">
    <property type="term" value="F:DNA binding"/>
    <property type="evidence" value="ECO:0007669"/>
    <property type="project" value="UniProtKB-KW"/>
</dbReference>
<dbReference type="PATRIC" id="fig|999408.3.peg.4623"/>
<dbReference type="RefSeq" id="WP_002594080.1">
    <property type="nucleotide sequence ID" value="NZ_KB850983.1"/>
</dbReference>
<evidence type="ECO:0000313" key="2">
    <source>
        <dbReference type="EMBL" id="ENZ10324.1"/>
    </source>
</evidence>
<dbReference type="InterPro" id="IPR010998">
    <property type="entry name" value="Integrase_recombinase_N"/>
</dbReference>
<gene>
    <name evidence="2" type="ORF">HMPREF1090_04305</name>
</gene>
<keyword evidence="1" id="KW-0238">DNA-binding</keyword>
<dbReference type="HOGENOM" id="CLU_2328776_0_0_9"/>
<dbReference type="EMBL" id="AGYR01000047">
    <property type="protein sequence ID" value="ENZ10324.1"/>
    <property type="molecule type" value="Genomic_DNA"/>
</dbReference>
<evidence type="ECO:0008006" key="4">
    <source>
        <dbReference type="Google" id="ProtNLM"/>
    </source>
</evidence>
<sequence length="98" mass="11220">MGHCFDTEHYVKQSSYLMDYLAAQGMDDFTAVTLDTVNVYIRTLAGFSYKTVEQHICSLRAFFRFLNQEGIMPDDLAAKMPMVKARKQTAIPSVWTQN</sequence>
<protein>
    <recommendedName>
        <fullName evidence="4">Core-binding (CB) domain-containing protein</fullName>
    </recommendedName>
</protein>
<dbReference type="Proteomes" id="UP000013085">
    <property type="component" value="Unassembled WGS sequence"/>
</dbReference>
<evidence type="ECO:0000256" key="1">
    <source>
        <dbReference type="ARBA" id="ARBA00023125"/>
    </source>
</evidence>